<evidence type="ECO:0000259" key="9">
    <source>
        <dbReference type="Pfam" id="PF26410"/>
    </source>
</evidence>
<evidence type="ECO:0000256" key="8">
    <source>
        <dbReference type="ARBA" id="ARBA00023295"/>
    </source>
</evidence>
<dbReference type="GO" id="GO:0005576">
    <property type="term" value="C:extracellular region"/>
    <property type="evidence" value="ECO:0007669"/>
    <property type="project" value="UniProtKB-SubCell"/>
</dbReference>
<comment type="subcellular location">
    <subcellularLocation>
        <location evidence="2">Secreted</location>
    </subcellularLocation>
</comment>
<dbReference type="InterPro" id="IPR001547">
    <property type="entry name" value="Glyco_hydro_5"/>
</dbReference>
<dbReference type="InterPro" id="IPR017853">
    <property type="entry name" value="GH"/>
</dbReference>
<evidence type="ECO:0000256" key="2">
    <source>
        <dbReference type="ARBA" id="ARBA00004613"/>
    </source>
</evidence>
<dbReference type="Pfam" id="PF26410">
    <property type="entry name" value="GH5_mannosidase"/>
    <property type="match status" value="1"/>
</dbReference>
<evidence type="ECO:0000256" key="7">
    <source>
        <dbReference type="ARBA" id="ARBA00022801"/>
    </source>
</evidence>
<comment type="caution">
    <text evidence="10">The sequence shown here is derived from an EMBL/GenBank/DDBJ whole genome shotgun (WGS) entry which is preliminary data.</text>
</comment>
<dbReference type="OrthoDB" id="428177at2759"/>
<dbReference type="AlphaFoldDB" id="A0A1Y2CDP5"/>
<dbReference type="PANTHER" id="PTHR31451:SF39">
    <property type="entry name" value="MANNAN ENDO-1,4-BETA-MANNOSIDASE 1"/>
    <property type="match status" value="1"/>
</dbReference>
<protein>
    <recommendedName>
        <fullName evidence="4">mannan endo-1,4-beta-mannosidase</fullName>
        <ecNumber evidence="4">3.2.1.78</ecNumber>
    </recommendedName>
</protein>
<sequence>MWAGANSYFLANLPEADQRYVLSALQQAGITVVRVFVTQFKPNGKKTNAYGQPDLEMTTIGQYNDTALIYLDGLLSIVPDYGIKLIITFHDRWNLDSTYQVCDAYCLKYSRSKTDPTKYDPAQFYTNNDAQQAFDNRVVHIINHQNAKMGNVAWKDLSQSIYAFEFQNEAMGAINPKLPNPDWWCARATNLRPLLPFNGIKIATGGGRDFEQSIIDQNFNCSAIDLVAIHSYDFPVDLVKVAITKAIKSNKMIVFEEFGALEPENRESALSFVAGFANAHRIPWMPWEV</sequence>
<organism evidence="10 11">
    <name type="scientific">Rhizoclosmatium globosum</name>
    <dbReference type="NCBI Taxonomy" id="329046"/>
    <lineage>
        <taxon>Eukaryota</taxon>
        <taxon>Fungi</taxon>
        <taxon>Fungi incertae sedis</taxon>
        <taxon>Chytridiomycota</taxon>
        <taxon>Chytridiomycota incertae sedis</taxon>
        <taxon>Chytridiomycetes</taxon>
        <taxon>Chytridiales</taxon>
        <taxon>Chytriomycetaceae</taxon>
        <taxon>Rhizoclosmatium</taxon>
    </lineage>
</organism>
<evidence type="ECO:0000256" key="3">
    <source>
        <dbReference type="ARBA" id="ARBA00005641"/>
    </source>
</evidence>
<comment type="similarity">
    <text evidence="3">Belongs to the glycosyl hydrolase 5 (cellulase A) family.</text>
</comment>
<proteinExistence type="inferred from homology"/>
<dbReference type="Proteomes" id="UP000193642">
    <property type="component" value="Unassembled WGS sequence"/>
</dbReference>
<evidence type="ECO:0000256" key="4">
    <source>
        <dbReference type="ARBA" id="ARBA00012706"/>
    </source>
</evidence>
<keyword evidence="5" id="KW-0964">Secreted</keyword>
<keyword evidence="11" id="KW-1185">Reference proteome</keyword>
<keyword evidence="8" id="KW-0326">Glycosidase</keyword>
<dbReference type="EMBL" id="MCGO01000020">
    <property type="protein sequence ID" value="ORY45178.1"/>
    <property type="molecule type" value="Genomic_DNA"/>
</dbReference>
<evidence type="ECO:0000256" key="6">
    <source>
        <dbReference type="ARBA" id="ARBA00022729"/>
    </source>
</evidence>
<dbReference type="GO" id="GO:0016985">
    <property type="term" value="F:mannan endo-1,4-beta-mannosidase activity"/>
    <property type="evidence" value="ECO:0007669"/>
    <property type="project" value="UniProtKB-EC"/>
</dbReference>
<dbReference type="SUPFAM" id="SSF51445">
    <property type="entry name" value="(Trans)glycosidases"/>
    <property type="match status" value="1"/>
</dbReference>
<keyword evidence="6" id="KW-0732">Signal</keyword>
<reference evidence="10 11" key="1">
    <citation type="submission" date="2016-07" db="EMBL/GenBank/DDBJ databases">
        <title>Pervasive Adenine N6-methylation of Active Genes in Fungi.</title>
        <authorList>
            <consortium name="DOE Joint Genome Institute"/>
            <person name="Mondo S.J."/>
            <person name="Dannebaum R.O."/>
            <person name="Kuo R.C."/>
            <person name="Labutti K."/>
            <person name="Haridas S."/>
            <person name="Kuo A."/>
            <person name="Salamov A."/>
            <person name="Ahrendt S.R."/>
            <person name="Lipzen A."/>
            <person name="Sullivan W."/>
            <person name="Andreopoulos W.B."/>
            <person name="Clum A."/>
            <person name="Lindquist E."/>
            <person name="Daum C."/>
            <person name="Ramamoorthy G.K."/>
            <person name="Gryganskyi A."/>
            <person name="Culley D."/>
            <person name="Magnuson J.K."/>
            <person name="James T.Y."/>
            <person name="O'Malley M.A."/>
            <person name="Stajich J.E."/>
            <person name="Spatafora J.W."/>
            <person name="Visel A."/>
            <person name="Grigoriev I.V."/>
        </authorList>
    </citation>
    <scope>NUCLEOTIDE SEQUENCE [LARGE SCALE GENOMIC DNA]</scope>
    <source>
        <strain evidence="10 11">JEL800</strain>
    </source>
</reference>
<name>A0A1Y2CDP5_9FUNG</name>
<dbReference type="Gene3D" id="3.20.20.80">
    <property type="entry name" value="Glycosidases"/>
    <property type="match status" value="1"/>
</dbReference>
<evidence type="ECO:0000313" key="10">
    <source>
        <dbReference type="EMBL" id="ORY45178.1"/>
    </source>
</evidence>
<dbReference type="EC" id="3.2.1.78" evidence="4"/>
<evidence type="ECO:0000256" key="1">
    <source>
        <dbReference type="ARBA" id="ARBA00001678"/>
    </source>
</evidence>
<dbReference type="InterPro" id="IPR045053">
    <property type="entry name" value="MAN-like"/>
</dbReference>
<dbReference type="STRING" id="329046.A0A1Y2CDP5"/>
<keyword evidence="7" id="KW-0378">Hydrolase</keyword>
<feature type="domain" description="Glycoside hydrolase family 5" evidence="9">
    <location>
        <begin position="22"/>
        <end position="191"/>
    </location>
</feature>
<evidence type="ECO:0000256" key="5">
    <source>
        <dbReference type="ARBA" id="ARBA00022525"/>
    </source>
</evidence>
<accession>A0A1Y2CDP5</accession>
<feature type="non-terminal residue" evidence="10">
    <location>
        <position position="289"/>
    </location>
</feature>
<dbReference type="PANTHER" id="PTHR31451">
    <property type="match status" value="1"/>
</dbReference>
<comment type="catalytic activity">
    <reaction evidence="1">
        <text>Random hydrolysis of (1-&gt;4)-beta-D-mannosidic linkages in mannans, galactomannans and glucomannans.</text>
        <dbReference type="EC" id="3.2.1.78"/>
    </reaction>
</comment>
<gene>
    <name evidence="10" type="ORF">BCR33DRAFT_697308</name>
</gene>
<evidence type="ECO:0000313" key="11">
    <source>
        <dbReference type="Proteomes" id="UP000193642"/>
    </source>
</evidence>